<evidence type="ECO:0000313" key="1">
    <source>
        <dbReference type="EMBL" id="GLI57297.1"/>
    </source>
</evidence>
<dbReference type="AlphaFoldDB" id="A0A9W6GPB9"/>
<organism evidence="1 2">
    <name type="scientific">Propionigenium maris DSM 9537</name>
    <dbReference type="NCBI Taxonomy" id="1123000"/>
    <lineage>
        <taxon>Bacteria</taxon>
        <taxon>Fusobacteriati</taxon>
        <taxon>Fusobacteriota</taxon>
        <taxon>Fusobacteriia</taxon>
        <taxon>Fusobacteriales</taxon>
        <taxon>Fusobacteriaceae</taxon>
        <taxon>Propionigenium</taxon>
    </lineage>
</organism>
<dbReference type="RefSeq" id="WP_281836843.1">
    <property type="nucleotide sequence ID" value="NZ_BSDY01000015.1"/>
</dbReference>
<gene>
    <name evidence="1" type="ORF">PM10SUCC1_28110</name>
</gene>
<dbReference type="EMBL" id="BSDY01000015">
    <property type="protein sequence ID" value="GLI57297.1"/>
    <property type="molecule type" value="Genomic_DNA"/>
</dbReference>
<sequence>MDNKITDFNEKYREELVESLNLLTRSKRYTQNNSSVENFAFCLEEIFNVFETSEFNEYIKILNKIELSNPDLIKELEEYLVKEINLAALLGFHAGRLLAKNPV</sequence>
<keyword evidence="2" id="KW-1185">Reference proteome</keyword>
<accession>A0A9W6GPB9</accession>
<evidence type="ECO:0000313" key="2">
    <source>
        <dbReference type="Proteomes" id="UP001144471"/>
    </source>
</evidence>
<name>A0A9W6GPB9_9FUSO</name>
<protein>
    <submittedName>
        <fullName evidence="1">Uncharacterized protein</fullName>
    </submittedName>
</protein>
<dbReference type="Proteomes" id="UP001144471">
    <property type="component" value="Unassembled WGS sequence"/>
</dbReference>
<proteinExistence type="predicted"/>
<reference evidence="1" key="1">
    <citation type="submission" date="2022-12" db="EMBL/GenBank/DDBJ databases">
        <title>Reference genome sequencing for broad-spectrum identification of bacterial and archaeal isolates by mass spectrometry.</title>
        <authorList>
            <person name="Sekiguchi Y."/>
            <person name="Tourlousse D.M."/>
        </authorList>
    </citation>
    <scope>NUCLEOTIDE SEQUENCE</scope>
    <source>
        <strain evidence="1">10succ1</strain>
    </source>
</reference>
<comment type="caution">
    <text evidence="1">The sequence shown here is derived from an EMBL/GenBank/DDBJ whole genome shotgun (WGS) entry which is preliminary data.</text>
</comment>